<reference evidence="2" key="1">
    <citation type="submission" date="2023-10" db="EMBL/GenBank/DDBJ databases">
        <title>Genome assemblies of two species of porcelain crab, Petrolisthes cinctipes and Petrolisthes manimaculis (Anomura: Porcellanidae).</title>
        <authorList>
            <person name="Angst P."/>
        </authorList>
    </citation>
    <scope>NUCLEOTIDE SEQUENCE</scope>
    <source>
        <strain evidence="2">PB745_01</strain>
        <tissue evidence="2">Gill</tissue>
    </source>
</reference>
<evidence type="ECO:0000313" key="2">
    <source>
        <dbReference type="EMBL" id="KAK3867273.1"/>
    </source>
</evidence>
<feature type="compositionally biased region" description="Gly residues" evidence="1">
    <location>
        <begin position="32"/>
        <end position="54"/>
    </location>
</feature>
<keyword evidence="3" id="KW-1185">Reference proteome</keyword>
<feature type="compositionally biased region" description="Basic residues" evidence="1">
    <location>
        <begin position="182"/>
        <end position="192"/>
    </location>
</feature>
<name>A0AAE1F6E4_PETCI</name>
<feature type="region of interest" description="Disordered" evidence="1">
    <location>
        <begin position="179"/>
        <end position="201"/>
    </location>
</feature>
<comment type="caution">
    <text evidence="2">The sequence shown here is derived from an EMBL/GenBank/DDBJ whole genome shotgun (WGS) entry which is preliminary data.</text>
</comment>
<protein>
    <submittedName>
        <fullName evidence="2">Uncharacterized protein</fullName>
    </submittedName>
</protein>
<feature type="compositionally biased region" description="Basic and acidic residues" evidence="1">
    <location>
        <begin position="1"/>
        <end position="31"/>
    </location>
</feature>
<dbReference type="EMBL" id="JAWQEG010003247">
    <property type="protein sequence ID" value="KAK3867273.1"/>
    <property type="molecule type" value="Genomic_DNA"/>
</dbReference>
<dbReference type="AlphaFoldDB" id="A0AAE1F6E4"/>
<feature type="region of interest" description="Disordered" evidence="1">
    <location>
        <begin position="105"/>
        <end position="131"/>
    </location>
</feature>
<evidence type="ECO:0000256" key="1">
    <source>
        <dbReference type="SAM" id="MobiDB-lite"/>
    </source>
</evidence>
<proteinExistence type="predicted"/>
<evidence type="ECO:0000313" key="3">
    <source>
        <dbReference type="Proteomes" id="UP001286313"/>
    </source>
</evidence>
<dbReference type="Proteomes" id="UP001286313">
    <property type="component" value="Unassembled WGS sequence"/>
</dbReference>
<organism evidence="2 3">
    <name type="scientific">Petrolisthes cinctipes</name>
    <name type="common">Flat porcelain crab</name>
    <dbReference type="NCBI Taxonomy" id="88211"/>
    <lineage>
        <taxon>Eukaryota</taxon>
        <taxon>Metazoa</taxon>
        <taxon>Ecdysozoa</taxon>
        <taxon>Arthropoda</taxon>
        <taxon>Crustacea</taxon>
        <taxon>Multicrustacea</taxon>
        <taxon>Malacostraca</taxon>
        <taxon>Eumalacostraca</taxon>
        <taxon>Eucarida</taxon>
        <taxon>Decapoda</taxon>
        <taxon>Pleocyemata</taxon>
        <taxon>Anomura</taxon>
        <taxon>Galatheoidea</taxon>
        <taxon>Porcellanidae</taxon>
        <taxon>Petrolisthes</taxon>
    </lineage>
</organism>
<feature type="region of interest" description="Disordered" evidence="1">
    <location>
        <begin position="1"/>
        <end position="59"/>
    </location>
</feature>
<gene>
    <name evidence="2" type="ORF">Pcinc_027262</name>
</gene>
<accession>A0AAE1F6E4</accession>
<sequence length="201" mass="22184">MEREGGKMEREGGKMEREGGKMWREGGKMGREGGNMGREGGNMGREGGKMGRQGGDQVARRDDFKGDFQEGRRLVSPHILLVQILCHHFVEDSWESDAESYTPLIQNKSHSPAHFTGNKSGASRGEKKVTTAAEQELGRVRDIESVAVGRCARLGFFGQFSSLGVIEVTGIYMVAPASTERRHGHGRPHHVHPVTSSYQYT</sequence>